<dbReference type="AlphaFoldDB" id="X1LYC1"/>
<dbReference type="EMBL" id="BARV01014884">
    <property type="protein sequence ID" value="GAI24377.1"/>
    <property type="molecule type" value="Genomic_DNA"/>
</dbReference>
<feature type="non-terminal residue" evidence="2">
    <location>
        <position position="1"/>
    </location>
</feature>
<evidence type="ECO:0000313" key="2">
    <source>
        <dbReference type="EMBL" id="GAI24377.1"/>
    </source>
</evidence>
<dbReference type="SUPFAM" id="SSF51735">
    <property type="entry name" value="NAD(P)-binding Rossmann-fold domains"/>
    <property type="match status" value="1"/>
</dbReference>
<dbReference type="InterPro" id="IPR016040">
    <property type="entry name" value="NAD(P)-bd_dom"/>
</dbReference>
<proteinExistence type="predicted"/>
<evidence type="ECO:0000259" key="1">
    <source>
        <dbReference type="Pfam" id="PF16363"/>
    </source>
</evidence>
<dbReference type="PANTHER" id="PTHR43000">
    <property type="entry name" value="DTDP-D-GLUCOSE 4,6-DEHYDRATASE-RELATED"/>
    <property type="match status" value="1"/>
</dbReference>
<dbReference type="InterPro" id="IPR036291">
    <property type="entry name" value="NAD(P)-bd_dom_sf"/>
</dbReference>
<reference evidence="2" key="1">
    <citation type="journal article" date="2014" name="Front. Microbiol.">
        <title>High frequency of phylogenetically diverse reductive dehalogenase-homologous genes in deep subseafloor sedimentary metagenomes.</title>
        <authorList>
            <person name="Kawai M."/>
            <person name="Futagami T."/>
            <person name="Toyoda A."/>
            <person name="Takaki Y."/>
            <person name="Nishi S."/>
            <person name="Hori S."/>
            <person name="Arai W."/>
            <person name="Tsubouchi T."/>
            <person name="Morono Y."/>
            <person name="Uchiyama I."/>
            <person name="Ito T."/>
            <person name="Fujiyama A."/>
            <person name="Inagaki F."/>
            <person name="Takami H."/>
        </authorList>
    </citation>
    <scope>NUCLEOTIDE SEQUENCE</scope>
    <source>
        <strain evidence="2">Expedition CK06-06</strain>
    </source>
</reference>
<dbReference type="Pfam" id="PF16363">
    <property type="entry name" value="GDP_Man_Dehyd"/>
    <property type="match status" value="1"/>
</dbReference>
<dbReference type="Gene3D" id="3.90.25.10">
    <property type="entry name" value="UDP-galactose 4-epimerase, domain 1"/>
    <property type="match status" value="1"/>
</dbReference>
<gene>
    <name evidence="2" type="ORF">S06H3_25825</name>
</gene>
<organism evidence="2">
    <name type="scientific">marine sediment metagenome</name>
    <dbReference type="NCBI Taxonomy" id="412755"/>
    <lineage>
        <taxon>unclassified sequences</taxon>
        <taxon>metagenomes</taxon>
        <taxon>ecological metagenomes</taxon>
    </lineage>
</organism>
<feature type="domain" description="NAD(P)-binding" evidence="1">
    <location>
        <begin position="6"/>
        <end position="80"/>
    </location>
</feature>
<sequence>LHPNTLGEVINIGTATDISIHDLVNLVSKLTKVDLKIKVDSKRIRPEKSEVQRLVCDYSKAHNLTGWKPYYTLEEGLEKTIDWFRENLNIYKEGIYNV</sequence>
<comment type="caution">
    <text evidence="2">The sequence shown here is derived from an EMBL/GenBank/DDBJ whole genome shotgun (WGS) entry which is preliminary data.</text>
</comment>
<protein>
    <recommendedName>
        <fullName evidence="1">NAD(P)-binding domain-containing protein</fullName>
    </recommendedName>
</protein>
<name>X1LYC1_9ZZZZ</name>
<accession>X1LYC1</accession>